<keyword evidence="3" id="KW-1185">Reference proteome</keyword>
<dbReference type="EMBL" id="JAHZIJ010000086">
    <property type="protein sequence ID" value="MBW7477891.1"/>
    <property type="molecule type" value="Genomic_DNA"/>
</dbReference>
<dbReference type="SUPFAM" id="SSF52777">
    <property type="entry name" value="CoA-dependent acyltransferases"/>
    <property type="match status" value="1"/>
</dbReference>
<evidence type="ECO:0000313" key="2">
    <source>
        <dbReference type="EMBL" id="MBW7477891.1"/>
    </source>
</evidence>
<dbReference type="Gene3D" id="3.30.559.10">
    <property type="entry name" value="Chloramphenicol acetyltransferase-like domain"/>
    <property type="match status" value="1"/>
</dbReference>
<evidence type="ECO:0000313" key="3">
    <source>
        <dbReference type="Proteomes" id="UP000812277"/>
    </source>
</evidence>
<dbReference type="InterPro" id="IPR023213">
    <property type="entry name" value="CAT-like_dom_sf"/>
</dbReference>
<evidence type="ECO:0000259" key="1">
    <source>
        <dbReference type="Pfam" id="PF00668"/>
    </source>
</evidence>
<reference evidence="2 3" key="1">
    <citation type="submission" date="2021-07" db="EMBL/GenBank/DDBJ databases">
        <title>Paenibacillus radiodurans sp. nov., isolated from the southeastern edge of Tengger Desert.</title>
        <authorList>
            <person name="Zhang G."/>
        </authorList>
    </citation>
    <scope>NUCLEOTIDE SEQUENCE [LARGE SCALE GENOMIC DNA]</scope>
    <source>
        <strain evidence="2 3">DT7-4</strain>
    </source>
</reference>
<protein>
    <submittedName>
        <fullName evidence="2">Non-ribosomal peptide synthetase</fullName>
    </submittedName>
</protein>
<gene>
    <name evidence="2" type="ORF">K0T92_24680</name>
</gene>
<sequence length="157" mass="18016">MEKLAHTVDQRPVEGEVELLPVQRMFFEQQLDAPHHFNQSVMVFRQQSFNEEHVRTVFAKLTEHHDALRMVFVREGNLVKAYNRGLDGNHFSLVITDLTSYEDESAVSQRIEKEAGEIQSSMDINQGPLVKLGLFKTRNGDHLLIAIHHLVVDGVSW</sequence>
<organism evidence="2 3">
    <name type="scientific">Paenibacillus oenotherae</name>
    <dbReference type="NCBI Taxonomy" id="1435645"/>
    <lineage>
        <taxon>Bacteria</taxon>
        <taxon>Bacillati</taxon>
        <taxon>Bacillota</taxon>
        <taxon>Bacilli</taxon>
        <taxon>Bacillales</taxon>
        <taxon>Paenibacillaceae</taxon>
        <taxon>Paenibacillus</taxon>
    </lineage>
</organism>
<proteinExistence type="predicted"/>
<dbReference type="PANTHER" id="PTHR45398">
    <property type="match status" value="1"/>
</dbReference>
<dbReference type="PANTHER" id="PTHR45398:SF1">
    <property type="entry name" value="ENZYME, PUTATIVE (JCVI)-RELATED"/>
    <property type="match status" value="1"/>
</dbReference>
<dbReference type="InterPro" id="IPR001242">
    <property type="entry name" value="Condensation_dom"/>
</dbReference>
<dbReference type="RefSeq" id="WP_246628419.1">
    <property type="nucleotide sequence ID" value="NZ_JAHZIJ010000086.1"/>
</dbReference>
<accession>A0ABS7DE16</accession>
<dbReference type="Pfam" id="PF00668">
    <property type="entry name" value="Condensation"/>
    <property type="match status" value="1"/>
</dbReference>
<feature type="non-terminal residue" evidence="2">
    <location>
        <position position="157"/>
    </location>
</feature>
<feature type="domain" description="Condensation" evidence="1">
    <location>
        <begin position="14"/>
        <end position="157"/>
    </location>
</feature>
<comment type="caution">
    <text evidence="2">The sequence shown here is derived from an EMBL/GenBank/DDBJ whole genome shotgun (WGS) entry which is preliminary data.</text>
</comment>
<dbReference type="Proteomes" id="UP000812277">
    <property type="component" value="Unassembled WGS sequence"/>
</dbReference>
<name>A0ABS7DE16_9BACL</name>